<dbReference type="EMBL" id="JBHSMJ010000009">
    <property type="protein sequence ID" value="MFC5447836.1"/>
    <property type="molecule type" value="Genomic_DNA"/>
</dbReference>
<dbReference type="Gene3D" id="2.70.98.70">
    <property type="match status" value="1"/>
</dbReference>
<reference evidence="2" key="1">
    <citation type="journal article" date="2019" name="Int. J. Syst. Evol. Microbiol.">
        <title>The Global Catalogue of Microorganisms (GCM) 10K type strain sequencing project: providing services to taxonomists for standard genome sequencing and annotation.</title>
        <authorList>
            <consortium name="The Broad Institute Genomics Platform"/>
            <consortium name="The Broad Institute Genome Sequencing Center for Infectious Disease"/>
            <person name="Wu L."/>
            <person name="Ma J."/>
        </authorList>
    </citation>
    <scope>NUCLEOTIDE SEQUENCE [LARGE SCALE GENOMIC DNA]</scope>
    <source>
        <strain evidence="2">KACC 11904</strain>
    </source>
</reference>
<protein>
    <submittedName>
        <fullName evidence="1">Heparinase II/III family protein</fullName>
    </submittedName>
</protein>
<dbReference type="InterPro" id="IPR008929">
    <property type="entry name" value="Chondroitin_lyas"/>
</dbReference>
<evidence type="ECO:0000313" key="1">
    <source>
        <dbReference type="EMBL" id="MFC5447836.1"/>
    </source>
</evidence>
<dbReference type="PANTHER" id="PTHR38045:SF1">
    <property type="entry name" value="HEPARINASE II_III-LIKE PROTEIN"/>
    <property type="match status" value="1"/>
</dbReference>
<dbReference type="Gene3D" id="1.50.10.100">
    <property type="entry name" value="Chondroitin AC/alginate lyase"/>
    <property type="match status" value="1"/>
</dbReference>
<dbReference type="PANTHER" id="PTHR38045">
    <property type="entry name" value="CHROMOSOME 1, WHOLE GENOME SHOTGUN SEQUENCE"/>
    <property type="match status" value="1"/>
</dbReference>
<proteinExistence type="predicted"/>
<dbReference type="SUPFAM" id="SSF48230">
    <property type="entry name" value="Chondroitin AC/alginate lyase"/>
    <property type="match status" value="1"/>
</dbReference>
<dbReference type="RefSeq" id="WP_270885928.1">
    <property type="nucleotide sequence ID" value="NZ_JAQFVF010000092.1"/>
</dbReference>
<dbReference type="Proteomes" id="UP001596044">
    <property type="component" value="Unassembled WGS sequence"/>
</dbReference>
<organism evidence="1 2">
    <name type="scientific">Paenibacillus aestuarii</name>
    <dbReference type="NCBI Taxonomy" id="516965"/>
    <lineage>
        <taxon>Bacteria</taxon>
        <taxon>Bacillati</taxon>
        <taxon>Bacillota</taxon>
        <taxon>Bacilli</taxon>
        <taxon>Bacillales</taxon>
        <taxon>Paenibacillaceae</taxon>
        <taxon>Paenibacillus</taxon>
    </lineage>
</organism>
<keyword evidence="2" id="KW-1185">Reference proteome</keyword>
<name>A0ABW0K4Q5_9BACL</name>
<evidence type="ECO:0000313" key="2">
    <source>
        <dbReference type="Proteomes" id="UP001596044"/>
    </source>
</evidence>
<sequence>MNWNEQSTGTQRFAPADIRLLFPDGHNESFWKKVRESAAYAPWVREIRAEGERLMQQPIPELTYSLFMQFERDGTRLPYERVYFEKRRRLNTMALLTLLEPEQTVWKDALHDIVWSVCGEYSWCLPAHLRGSLETDGQYALDMSSPEWNRFAQRTHIDLFAAETGFALSEILSLLGDTLSELLRSRITEEIKRRLFKPFLLHGPYHWETATHNWAAVCAGSIGSAALHLLAGEEEGELAAIITKVHACMDSYLSGFGDDGACLEGVGYWNYGFGFFVYYADLLKKRTRGAEDWFQLPKVKQIALFQQKSYLNGNATISFSDSSKHVNVQIGLSHYLAGLYPEVDAPSMAMRAPFTEDHCSRWGHALRNLIWFDPGREGASWPSADYYLPHAQWLVSRQVLAAAEYGFAAKAGHNDEPHNHNDLGQFILMRNGLAYAADLGCGEYTADYFGAGRYSYDCNGSQGHSVPIIDGCYQEPGAGRAAAVRRVDIQPDTDVFEIDLAKAYELPHLEALVRTMTWRKTDVPSLVLEDVYTFTQTPQSIVERFVTQCEPHMEGNRMVLQAGDGGTLQISFDAEAVSPVIIPKTFMDHDGRPAAWYAVDFAVKQPTDRIRLAFQFDFNE</sequence>
<gene>
    <name evidence="1" type="ORF">ACFPOG_06170</name>
</gene>
<comment type="caution">
    <text evidence="1">The sequence shown here is derived from an EMBL/GenBank/DDBJ whole genome shotgun (WGS) entry which is preliminary data.</text>
</comment>
<accession>A0ABW0K4Q5</accession>